<keyword evidence="5 6" id="KW-0233">DNA recombination</keyword>
<dbReference type="PANTHER" id="PTHR33217">
    <property type="entry name" value="TRANSPOSASE FOR INSERTION SEQUENCE ELEMENT IS1081"/>
    <property type="match status" value="1"/>
</dbReference>
<comment type="function">
    <text evidence="1 6">Required for the transposition of the insertion element.</text>
</comment>
<evidence type="ECO:0000313" key="8">
    <source>
        <dbReference type="EMBL" id="CRX39195.1"/>
    </source>
</evidence>
<dbReference type="EMBL" id="CWGJ01000027">
    <property type="protein sequence ID" value="CRX39348.1"/>
    <property type="molecule type" value="Genomic_DNA"/>
</dbReference>
<dbReference type="InterPro" id="IPR001207">
    <property type="entry name" value="Transposase_mutator"/>
</dbReference>
<dbReference type="PANTHER" id="PTHR33217:SF8">
    <property type="entry name" value="MUTATOR FAMILY TRANSPOSASE"/>
    <property type="match status" value="1"/>
</dbReference>
<organism evidence="9 10">
    <name type="scientific">Estrella lausannensis</name>
    <dbReference type="NCBI Taxonomy" id="483423"/>
    <lineage>
        <taxon>Bacteria</taxon>
        <taxon>Pseudomonadati</taxon>
        <taxon>Chlamydiota</taxon>
        <taxon>Chlamydiia</taxon>
        <taxon>Parachlamydiales</taxon>
        <taxon>Candidatus Criblamydiaceae</taxon>
        <taxon>Estrella</taxon>
    </lineage>
</organism>
<dbReference type="RefSeq" id="WP_098039060.1">
    <property type="nucleotide sequence ID" value="NZ_CWGJ01000026.1"/>
</dbReference>
<dbReference type="OrthoDB" id="155624at2"/>
<dbReference type="NCBIfam" id="NF033543">
    <property type="entry name" value="transpos_IS256"/>
    <property type="match status" value="1"/>
</dbReference>
<dbReference type="EMBL" id="CWGJ01000026">
    <property type="protein sequence ID" value="CRX39195.1"/>
    <property type="molecule type" value="Genomic_DNA"/>
</dbReference>
<evidence type="ECO:0000256" key="5">
    <source>
        <dbReference type="ARBA" id="ARBA00023172"/>
    </source>
</evidence>
<feature type="region of interest" description="Disordered" evidence="7">
    <location>
        <begin position="53"/>
        <end position="76"/>
    </location>
</feature>
<evidence type="ECO:0000256" key="7">
    <source>
        <dbReference type="SAM" id="MobiDB-lite"/>
    </source>
</evidence>
<keyword evidence="10" id="KW-1185">Reference proteome</keyword>
<keyword evidence="6" id="KW-0814">Transposable element</keyword>
<dbReference type="GO" id="GO:0004803">
    <property type="term" value="F:transposase activity"/>
    <property type="evidence" value="ECO:0007669"/>
    <property type="project" value="UniProtKB-UniRule"/>
</dbReference>
<protein>
    <recommendedName>
        <fullName evidence="6">Mutator family transposase</fullName>
    </recommendedName>
</protein>
<dbReference type="GO" id="GO:0006313">
    <property type="term" value="P:DNA transposition"/>
    <property type="evidence" value="ECO:0007669"/>
    <property type="project" value="UniProtKB-UniRule"/>
</dbReference>
<evidence type="ECO:0000256" key="2">
    <source>
        <dbReference type="ARBA" id="ARBA00010961"/>
    </source>
</evidence>
<keyword evidence="4 6" id="KW-0238">DNA-binding</keyword>
<name>A0A0H5DSQ3_9BACT</name>
<keyword evidence="3 6" id="KW-0815">Transposition</keyword>
<comment type="similarity">
    <text evidence="2 6">Belongs to the transposase mutator family.</text>
</comment>
<evidence type="ECO:0000313" key="9">
    <source>
        <dbReference type="EMBL" id="CRX39348.1"/>
    </source>
</evidence>
<accession>A0A0H5DSQ3</accession>
<dbReference type="Proteomes" id="UP000220251">
    <property type="component" value="Unassembled WGS sequence"/>
</dbReference>
<evidence type="ECO:0000256" key="4">
    <source>
        <dbReference type="ARBA" id="ARBA00023125"/>
    </source>
</evidence>
<dbReference type="Pfam" id="PF00872">
    <property type="entry name" value="Transposase_mut"/>
    <property type="match status" value="1"/>
</dbReference>
<sequence>MNLPANFDLQAELSKCKTADDLTGKNGLIQRLIGKMLEQMLQKEMDEHLGYEKHSHEGHLSGNTRNGRSKKTVKSNYGQIDLEIPRDRNAEFEPIAVKKHQRSISSFDDKIISMYAKGMTTRDIQSHIQELYGFEISPAMISNITEKVVEVATDWQGRPLQPVYPIVYFDAIHYKVKEGGKVVSKAAYTCLGIDTEGKKDVLGLWIGESEGAKFWLKVCTDLQNRGVKDILIACIDGLKALPDAIRAIFPDVKIQLCVIHMIRNSIKFIPTKHSKPFMTGLKEVYGASTLELAEQNLEKLRMRWEADYPLAVKPWITHWENVKTFFEFSAPIRRMIYTTNCVESLHRQFRKVTKSKAVFPTDEALFKALYLAIRDVAKKWTMPIREWKTVISYLAIAYGDRLGLTNQ</sequence>
<reference evidence="10" key="1">
    <citation type="submission" date="2015-06" db="EMBL/GenBank/DDBJ databases">
        <authorList>
            <person name="Bertelli C."/>
        </authorList>
    </citation>
    <scope>NUCLEOTIDE SEQUENCE [LARGE SCALE GENOMIC DNA]</scope>
    <source>
        <strain evidence="10">CRIB-30</strain>
    </source>
</reference>
<evidence type="ECO:0000256" key="6">
    <source>
        <dbReference type="RuleBase" id="RU365089"/>
    </source>
</evidence>
<evidence type="ECO:0000256" key="1">
    <source>
        <dbReference type="ARBA" id="ARBA00002190"/>
    </source>
</evidence>
<evidence type="ECO:0000313" key="10">
    <source>
        <dbReference type="Proteomes" id="UP000220251"/>
    </source>
</evidence>
<evidence type="ECO:0000256" key="3">
    <source>
        <dbReference type="ARBA" id="ARBA00022578"/>
    </source>
</evidence>
<reference evidence="9" key="2">
    <citation type="submission" date="2015-06" db="EMBL/GenBank/DDBJ databases">
        <authorList>
            <person name="Bertelli Claire"/>
        </authorList>
    </citation>
    <scope>NUCLEOTIDE SEQUENCE [LARGE SCALE GENOMIC DNA]</scope>
    <source>
        <strain evidence="9">CRIB-30</strain>
    </source>
</reference>
<dbReference type="AlphaFoldDB" id="A0A0H5DSQ3"/>
<gene>
    <name evidence="8" type="ORF">ELAC_1870</name>
    <name evidence="9" type="ORF">ELAC_2026</name>
</gene>
<dbReference type="GO" id="GO:0003677">
    <property type="term" value="F:DNA binding"/>
    <property type="evidence" value="ECO:0007669"/>
    <property type="project" value="UniProtKB-UniRule"/>
</dbReference>
<proteinExistence type="inferred from homology"/>